<feature type="non-terminal residue" evidence="9">
    <location>
        <position position="237"/>
    </location>
</feature>
<dbReference type="InterPro" id="IPR032777">
    <property type="entry name" value="DUF4515"/>
</dbReference>
<dbReference type="InterPro" id="IPR038844">
    <property type="entry name" value="CFAP157"/>
</dbReference>
<evidence type="ECO:0000256" key="1">
    <source>
        <dbReference type="ARBA" id="ARBA00004138"/>
    </source>
</evidence>
<keyword evidence="6" id="KW-0966">Cell projection</keyword>
<name>A0ABV0SHT5_9TELE</name>
<comment type="caution">
    <text evidence="9">The sequence shown here is derived from an EMBL/GenBank/DDBJ whole genome shotgun (WGS) entry which is preliminary data.</text>
</comment>
<evidence type="ECO:0000256" key="2">
    <source>
        <dbReference type="ARBA" id="ARBA00010841"/>
    </source>
</evidence>
<gene>
    <name evidence="9" type="ORF">XENOCAPTIV_021931</name>
</gene>
<dbReference type="PANTHER" id="PTHR31954:SF1">
    <property type="entry name" value="CILIA- AND FLAGELLA-ASSOCIATED PROTEIN 157"/>
    <property type="match status" value="1"/>
</dbReference>
<evidence type="ECO:0000256" key="3">
    <source>
        <dbReference type="ARBA" id="ARBA00014087"/>
    </source>
</evidence>
<keyword evidence="5" id="KW-0969">Cilium</keyword>
<comment type="similarity">
    <text evidence="2">Belongs to the CFAP157 family.</text>
</comment>
<comment type="subcellular location">
    <subcellularLocation>
        <location evidence="1">Cell projection</location>
        <location evidence="1">Cilium</location>
    </subcellularLocation>
</comment>
<reference evidence="9 10" key="1">
    <citation type="submission" date="2021-06" db="EMBL/GenBank/DDBJ databases">
        <authorList>
            <person name="Palmer J.M."/>
        </authorList>
    </citation>
    <scope>NUCLEOTIDE SEQUENCE [LARGE SCALE GENOMIC DNA]</scope>
    <source>
        <strain evidence="9 10">XC_2019</strain>
        <tissue evidence="9">Muscle</tissue>
    </source>
</reference>
<feature type="coiled-coil region" evidence="7">
    <location>
        <begin position="40"/>
        <end position="170"/>
    </location>
</feature>
<evidence type="ECO:0000256" key="6">
    <source>
        <dbReference type="ARBA" id="ARBA00023273"/>
    </source>
</evidence>
<evidence type="ECO:0000256" key="7">
    <source>
        <dbReference type="SAM" id="Coils"/>
    </source>
</evidence>
<evidence type="ECO:0000259" key="8">
    <source>
        <dbReference type="Pfam" id="PF14988"/>
    </source>
</evidence>
<dbReference type="EMBL" id="JAHRIN010080457">
    <property type="protein sequence ID" value="MEQ2219686.1"/>
    <property type="molecule type" value="Genomic_DNA"/>
</dbReference>
<dbReference type="Proteomes" id="UP001434883">
    <property type="component" value="Unassembled WGS sequence"/>
</dbReference>
<organism evidence="9 10">
    <name type="scientific">Xenoophorus captivus</name>
    <dbReference type="NCBI Taxonomy" id="1517983"/>
    <lineage>
        <taxon>Eukaryota</taxon>
        <taxon>Metazoa</taxon>
        <taxon>Chordata</taxon>
        <taxon>Craniata</taxon>
        <taxon>Vertebrata</taxon>
        <taxon>Euteleostomi</taxon>
        <taxon>Actinopterygii</taxon>
        <taxon>Neopterygii</taxon>
        <taxon>Teleostei</taxon>
        <taxon>Neoteleostei</taxon>
        <taxon>Acanthomorphata</taxon>
        <taxon>Ovalentaria</taxon>
        <taxon>Atherinomorphae</taxon>
        <taxon>Cyprinodontiformes</taxon>
        <taxon>Goodeidae</taxon>
        <taxon>Xenoophorus</taxon>
    </lineage>
</organism>
<dbReference type="Pfam" id="PF14988">
    <property type="entry name" value="DUF4515"/>
    <property type="match status" value="1"/>
</dbReference>
<sequence length="237" mass="28016">MPPSHRFQIKCDKLEKQNQILICQYSTLDTEKKDITEYLKHSLSEKDKELDELLEQLEGERLAAIQEKHSLQLEHSRLSQELQARVDKLTEKNAELVEKLADLEEFQRHKDDLMTNMESLEKQLERQKKERKEEIHNLEMKALLEKRRLEKEMESEVAAMSEKVQHLVDQRLPETTRSVLQENTELKTRFSQLSEVAKSLLEENKALREHKRQLSIDTDILEQMVSGTSRISCVRKK</sequence>
<evidence type="ECO:0000313" key="9">
    <source>
        <dbReference type="EMBL" id="MEQ2219686.1"/>
    </source>
</evidence>
<keyword evidence="4 7" id="KW-0175">Coiled coil</keyword>
<keyword evidence="10" id="KW-1185">Reference proteome</keyword>
<dbReference type="PANTHER" id="PTHR31954">
    <property type="entry name" value="CILIA- AND FLAGELLA-ASSOCIATED PROTEIN 157"/>
    <property type="match status" value="1"/>
</dbReference>
<proteinExistence type="inferred from homology"/>
<evidence type="ECO:0000256" key="4">
    <source>
        <dbReference type="ARBA" id="ARBA00023054"/>
    </source>
</evidence>
<accession>A0ABV0SHT5</accession>
<evidence type="ECO:0000313" key="10">
    <source>
        <dbReference type="Proteomes" id="UP001434883"/>
    </source>
</evidence>
<protein>
    <recommendedName>
        <fullName evidence="3">Cilia- and flagella-associated protein 157</fullName>
    </recommendedName>
</protein>
<feature type="domain" description="DUF4515" evidence="8">
    <location>
        <begin position="31"/>
        <end position="222"/>
    </location>
</feature>
<evidence type="ECO:0000256" key="5">
    <source>
        <dbReference type="ARBA" id="ARBA00023069"/>
    </source>
</evidence>